<keyword evidence="1" id="KW-0812">Transmembrane</keyword>
<reference evidence="2 3" key="1">
    <citation type="submission" date="2020-05" db="EMBL/GenBank/DDBJ databases">
        <authorList>
            <person name="Petersen J."/>
            <person name="Sayavedra L."/>
        </authorList>
    </citation>
    <scope>NUCLEOTIDE SEQUENCE [LARGE SCALE GENOMIC DNA]</scope>
    <source>
        <strain evidence="2">B thermophilus SOXS</strain>
    </source>
</reference>
<dbReference type="Proteomes" id="UP000643672">
    <property type="component" value="Unassembled WGS sequence"/>
</dbReference>
<keyword evidence="1" id="KW-0472">Membrane</keyword>
<evidence type="ECO:0000313" key="3">
    <source>
        <dbReference type="Proteomes" id="UP000643672"/>
    </source>
</evidence>
<organism evidence="2 3">
    <name type="scientific">Bathymodiolus thermophilus thioautotrophic gill symbiont</name>
    <dbReference type="NCBI Taxonomy" id="2360"/>
    <lineage>
        <taxon>Bacteria</taxon>
        <taxon>Pseudomonadati</taxon>
        <taxon>Pseudomonadota</taxon>
        <taxon>Gammaproteobacteria</taxon>
        <taxon>sulfur-oxidizing symbionts</taxon>
    </lineage>
</organism>
<feature type="transmembrane region" description="Helical" evidence="1">
    <location>
        <begin position="6"/>
        <end position="26"/>
    </location>
</feature>
<gene>
    <name evidence="2" type="ORF">THERMOS_1556</name>
</gene>
<keyword evidence="1" id="KW-1133">Transmembrane helix</keyword>
<evidence type="ECO:0000256" key="1">
    <source>
        <dbReference type="SAM" id="Phobius"/>
    </source>
</evidence>
<comment type="caution">
    <text evidence="2">The sequence shown here is derived from an EMBL/GenBank/DDBJ whole genome shotgun (WGS) entry which is preliminary data.</text>
</comment>
<protein>
    <submittedName>
        <fullName evidence="2">Uncharacterized protein</fullName>
    </submittedName>
</protein>
<evidence type="ECO:0000313" key="2">
    <source>
        <dbReference type="EMBL" id="CAB5502228.1"/>
    </source>
</evidence>
<name>A0A8H9CG30_9GAMM</name>
<dbReference type="EMBL" id="CAESAQ020000076">
    <property type="protein sequence ID" value="CAB5502228.1"/>
    <property type="molecule type" value="Genomic_DNA"/>
</dbReference>
<accession>A0A8H9CG30</accession>
<sequence length="48" mass="5349">MDWQNSIFAHLVIFLNLILAGLKLGLKNCQFGESGFLTIIHIDAKSSM</sequence>
<proteinExistence type="predicted"/>
<keyword evidence="3" id="KW-1185">Reference proteome</keyword>
<dbReference type="AlphaFoldDB" id="A0A8H9CG30"/>